<dbReference type="EnsemblPlants" id="AET4Gv20343100.1">
    <property type="protein sequence ID" value="AET4Gv20343100.1"/>
    <property type="gene ID" value="AET4Gv20343100"/>
</dbReference>
<dbReference type="Proteomes" id="UP000015105">
    <property type="component" value="Chromosome 4D"/>
</dbReference>
<dbReference type="GO" id="GO:0003964">
    <property type="term" value="F:RNA-directed DNA polymerase activity"/>
    <property type="evidence" value="ECO:0007669"/>
    <property type="project" value="UniProtKB-KW"/>
</dbReference>
<keyword evidence="5" id="KW-0378">Hydrolase</keyword>
<accession>A0A453HXQ4</accession>
<reference evidence="8" key="4">
    <citation type="submission" date="2019-03" db="UniProtKB">
        <authorList>
            <consortium name="EnsemblPlants"/>
        </authorList>
    </citation>
    <scope>IDENTIFICATION</scope>
</reference>
<evidence type="ECO:0000256" key="6">
    <source>
        <dbReference type="ARBA" id="ARBA00022918"/>
    </source>
</evidence>
<dbReference type="InterPro" id="IPR043502">
    <property type="entry name" value="DNA/RNA_pol_sf"/>
</dbReference>
<keyword evidence="1" id="KW-0808">Transferase</keyword>
<proteinExistence type="predicted"/>
<dbReference type="AlphaFoldDB" id="A0A453HXQ4"/>
<dbReference type="PANTHER" id="PTHR34072:SF55">
    <property type="entry name" value="DNA_RNA POLYMERASES SUPERFAMILY PROTEIN"/>
    <property type="match status" value="1"/>
</dbReference>
<dbReference type="Pfam" id="PF17917">
    <property type="entry name" value="RT_RNaseH"/>
    <property type="match status" value="1"/>
</dbReference>
<evidence type="ECO:0000313" key="8">
    <source>
        <dbReference type="EnsemblPlants" id="AET4Gv20343100.1"/>
    </source>
</evidence>
<dbReference type="InterPro" id="IPR041373">
    <property type="entry name" value="RT_RNaseH"/>
</dbReference>
<keyword evidence="3" id="KW-0540">Nuclease</keyword>
<dbReference type="STRING" id="200361.A0A453HXQ4"/>
<sequence>MSKALSPRYQGLSTYEKEYLAIIVAVDQWRPYLQHAEFVILTDQRSLVHLEEQRLTTPWQQKAFTKLLDLRYRIRYKKGAENAGADALSKAN</sequence>
<dbReference type="GO" id="GO:0016787">
    <property type="term" value="F:hydrolase activity"/>
    <property type="evidence" value="ECO:0007669"/>
    <property type="project" value="UniProtKB-KW"/>
</dbReference>
<dbReference type="Gramene" id="AET4Gv20343100.1">
    <property type="protein sequence ID" value="AET4Gv20343100.1"/>
    <property type="gene ID" value="AET4Gv20343100"/>
</dbReference>
<protein>
    <recommendedName>
        <fullName evidence="7">Reverse transcriptase RNase H-like domain-containing protein</fullName>
    </recommendedName>
</protein>
<dbReference type="PANTHER" id="PTHR34072">
    <property type="entry name" value="ENZYMATIC POLYPROTEIN-RELATED"/>
    <property type="match status" value="1"/>
</dbReference>
<organism evidence="8 9">
    <name type="scientific">Aegilops tauschii subsp. strangulata</name>
    <name type="common">Goatgrass</name>
    <dbReference type="NCBI Taxonomy" id="200361"/>
    <lineage>
        <taxon>Eukaryota</taxon>
        <taxon>Viridiplantae</taxon>
        <taxon>Streptophyta</taxon>
        <taxon>Embryophyta</taxon>
        <taxon>Tracheophyta</taxon>
        <taxon>Spermatophyta</taxon>
        <taxon>Magnoliopsida</taxon>
        <taxon>Liliopsida</taxon>
        <taxon>Poales</taxon>
        <taxon>Poaceae</taxon>
        <taxon>BOP clade</taxon>
        <taxon>Pooideae</taxon>
        <taxon>Triticodae</taxon>
        <taxon>Triticeae</taxon>
        <taxon>Triticinae</taxon>
        <taxon>Aegilops</taxon>
    </lineage>
</organism>
<keyword evidence="6" id="KW-0695">RNA-directed DNA polymerase</keyword>
<feature type="domain" description="Reverse transcriptase RNase H-like" evidence="7">
    <location>
        <begin position="1"/>
        <end position="67"/>
    </location>
</feature>
<reference evidence="9" key="2">
    <citation type="journal article" date="2017" name="Nat. Plants">
        <title>The Aegilops tauschii genome reveals multiple impacts of transposons.</title>
        <authorList>
            <person name="Zhao G."/>
            <person name="Zou C."/>
            <person name="Li K."/>
            <person name="Wang K."/>
            <person name="Li T."/>
            <person name="Gao L."/>
            <person name="Zhang X."/>
            <person name="Wang H."/>
            <person name="Yang Z."/>
            <person name="Liu X."/>
            <person name="Jiang W."/>
            <person name="Mao L."/>
            <person name="Kong X."/>
            <person name="Jiao Y."/>
            <person name="Jia J."/>
        </authorList>
    </citation>
    <scope>NUCLEOTIDE SEQUENCE [LARGE SCALE GENOMIC DNA]</scope>
    <source>
        <strain evidence="9">cv. AL8/78</strain>
    </source>
</reference>
<reference evidence="8" key="5">
    <citation type="journal article" date="2021" name="G3 (Bethesda)">
        <title>Aegilops tauschii genome assembly Aet v5.0 features greater sequence contiguity and improved annotation.</title>
        <authorList>
            <person name="Wang L."/>
            <person name="Zhu T."/>
            <person name="Rodriguez J.C."/>
            <person name="Deal K.R."/>
            <person name="Dubcovsky J."/>
            <person name="McGuire P.E."/>
            <person name="Lux T."/>
            <person name="Spannagl M."/>
            <person name="Mayer K.F.X."/>
            <person name="Baldrich P."/>
            <person name="Meyers B.C."/>
            <person name="Huo N."/>
            <person name="Gu Y.Q."/>
            <person name="Zhou H."/>
            <person name="Devos K.M."/>
            <person name="Bennetzen J.L."/>
            <person name="Unver T."/>
            <person name="Budak H."/>
            <person name="Gulick P.J."/>
            <person name="Galiba G."/>
            <person name="Kalapos B."/>
            <person name="Nelson D.R."/>
            <person name="Li P."/>
            <person name="You F.M."/>
            <person name="Luo M.C."/>
            <person name="Dvorak J."/>
        </authorList>
    </citation>
    <scope>NUCLEOTIDE SEQUENCE [LARGE SCALE GENOMIC DNA]</scope>
    <source>
        <strain evidence="8">cv. AL8/78</strain>
    </source>
</reference>
<keyword evidence="9" id="KW-1185">Reference proteome</keyword>
<reference evidence="8" key="3">
    <citation type="journal article" date="2017" name="Nature">
        <title>Genome sequence of the progenitor of the wheat D genome Aegilops tauschii.</title>
        <authorList>
            <person name="Luo M.C."/>
            <person name="Gu Y.Q."/>
            <person name="Puiu D."/>
            <person name="Wang H."/>
            <person name="Twardziok S.O."/>
            <person name="Deal K.R."/>
            <person name="Huo N."/>
            <person name="Zhu T."/>
            <person name="Wang L."/>
            <person name="Wang Y."/>
            <person name="McGuire P.E."/>
            <person name="Liu S."/>
            <person name="Long H."/>
            <person name="Ramasamy R.K."/>
            <person name="Rodriguez J.C."/>
            <person name="Van S.L."/>
            <person name="Yuan L."/>
            <person name="Wang Z."/>
            <person name="Xia Z."/>
            <person name="Xiao L."/>
            <person name="Anderson O.D."/>
            <person name="Ouyang S."/>
            <person name="Liang Y."/>
            <person name="Zimin A.V."/>
            <person name="Pertea G."/>
            <person name="Qi P."/>
            <person name="Bennetzen J.L."/>
            <person name="Dai X."/>
            <person name="Dawson M.W."/>
            <person name="Muller H.G."/>
            <person name="Kugler K."/>
            <person name="Rivarola-Duarte L."/>
            <person name="Spannagl M."/>
            <person name="Mayer K.F.X."/>
            <person name="Lu F.H."/>
            <person name="Bevan M.W."/>
            <person name="Leroy P."/>
            <person name="Li P."/>
            <person name="You F.M."/>
            <person name="Sun Q."/>
            <person name="Liu Z."/>
            <person name="Lyons E."/>
            <person name="Wicker T."/>
            <person name="Salzberg S.L."/>
            <person name="Devos K.M."/>
            <person name="Dvorak J."/>
        </authorList>
    </citation>
    <scope>NUCLEOTIDE SEQUENCE [LARGE SCALE GENOMIC DNA]</scope>
    <source>
        <strain evidence="8">cv. AL8/78</strain>
    </source>
</reference>
<evidence type="ECO:0000256" key="5">
    <source>
        <dbReference type="ARBA" id="ARBA00022801"/>
    </source>
</evidence>
<keyword evidence="4" id="KW-0255">Endonuclease</keyword>
<evidence type="ECO:0000256" key="2">
    <source>
        <dbReference type="ARBA" id="ARBA00022695"/>
    </source>
</evidence>
<evidence type="ECO:0000256" key="3">
    <source>
        <dbReference type="ARBA" id="ARBA00022722"/>
    </source>
</evidence>
<dbReference type="GO" id="GO:0004519">
    <property type="term" value="F:endonuclease activity"/>
    <property type="evidence" value="ECO:0007669"/>
    <property type="project" value="UniProtKB-KW"/>
</dbReference>
<evidence type="ECO:0000256" key="1">
    <source>
        <dbReference type="ARBA" id="ARBA00022679"/>
    </source>
</evidence>
<dbReference type="SUPFAM" id="SSF56672">
    <property type="entry name" value="DNA/RNA polymerases"/>
    <property type="match status" value="1"/>
</dbReference>
<evidence type="ECO:0000256" key="4">
    <source>
        <dbReference type="ARBA" id="ARBA00022759"/>
    </source>
</evidence>
<keyword evidence="2" id="KW-0548">Nucleotidyltransferase</keyword>
<evidence type="ECO:0000313" key="9">
    <source>
        <dbReference type="Proteomes" id="UP000015105"/>
    </source>
</evidence>
<name>A0A453HXQ4_AEGTS</name>
<reference evidence="9" key="1">
    <citation type="journal article" date="2014" name="Science">
        <title>Ancient hybridizations among the ancestral genomes of bread wheat.</title>
        <authorList>
            <consortium name="International Wheat Genome Sequencing Consortium,"/>
            <person name="Marcussen T."/>
            <person name="Sandve S.R."/>
            <person name="Heier L."/>
            <person name="Spannagl M."/>
            <person name="Pfeifer M."/>
            <person name="Jakobsen K.S."/>
            <person name="Wulff B.B."/>
            <person name="Steuernagel B."/>
            <person name="Mayer K.F."/>
            <person name="Olsen O.A."/>
        </authorList>
    </citation>
    <scope>NUCLEOTIDE SEQUENCE [LARGE SCALE GENOMIC DNA]</scope>
    <source>
        <strain evidence="9">cv. AL8/78</strain>
    </source>
</reference>
<evidence type="ECO:0000259" key="7">
    <source>
        <dbReference type="Pfam" id="PF17917"/>
    </source>
</evidence>